<feature type="coiled-coil region" evidence="6">
    <location>
        <begin position="141"/>
        <end position="178"/>
    </location>
</feature>
<dbReference type="InterPro" id="IPR051202">
    <property type="entry name" value="Peptidase_C40"/>
</dbReference>
<evidence type="ECO:0000256" key="5">
    <source>
        <dbReference type="ARBA" id="ARBA00022807"/>
    </source>
</evidence>
<feature type="domain" description="NlpC/P60" evidence="8">
    <location>
        <begin position="239"/>
        <end position="355"/>
    </location>
</feature>
<dbReference type="Pfam" id="PF00877">
    <property type="entry name" value="NLPC_P60"/>
    <property type="match status" value="1"/>
</dbReference>
<feature type="coiled-coil region" evidence="6">
    <location>
        <begin position="32"/>
        <end position="94"/>
    </location>
</feature>
<evidence type="ECO:0000256" key="6">
    <source>
        <dbReference type="SAM" id="Coils"/>
    </source>
</evidence>
<dbReference type="Gene3D" id="3.90.1720.10">
    <property type="entry name" value="endopeptidase domain like (from Nostoc punctiforme)"/>
    <property type="match status" value="1"/>
</dbReference>
<dbReference type="InterPro" id="IPR000064">
    <property type="entry name" value="NLP_P60_dom"/>
</dbReference>
<keyword evidence="4" id="KW-0378">Hydrolase</keyword>
<proteinExistence type="inferred from homology"/>
<accession>A0ABV4DWV6</accession>
<evidence type="ECO:0000256" key="4">
    <source>
        <dbReference type="ARBA" id="ARBA00022801"/>
    </source>
</evidence>
<gene>
    <name evidence="9" type="ORF">AB8S09_03535</name>
</gene>
<evidence type="ECO:0000256" key="3">
    <source>
        <dbReference type="ARBA" id="ARBA00022729"/>
    </source>
</evidence>
<keyword evidence="10" id="KW-1185">Reference proteome</keyword>
<evidence type="ECO:0000313" key="9">
    <source>
        <dbReference type="EMBL" id="MEY8762721.1"/>
    </source>
</evidence>
<evidence type="ECO:0000313" key="10">
    <source>
        <dbReference type="Proteomes" id="UP001565220"/>
    </source>
</evidence>
<dbReference type="RefSeq" id="WP_294182259.1">
    <property type="nucleotide sequence ID" value="NZ_JBGFFE010000002.1"/>
</dbReference>
<protein>
    <submittedName>
        <fullName evidence="9">NlpC/P60 family protein</fullName>
    </submittedName>
</protein>
<dbReference type="InterPro" id="IPR057309">
    <property type="entry name" value="PcsB_CC"/>
</dbReference>
<dbReference type="Gene3D" id="6.10.250.3150">
    <property type="match status" value="1"/>
</dbReference>
<comment type="caution">
    <text evidence="9">The sequence shown here is derived from an EMBL/GenBank/DDBJ whole genome shotgun (WGS) entry which is preliminary data.</text>
</comment>
<keyword evidence="5" id="KW-0788">Thiol protease</keyword>
<dbReference type="PANTHER" id="PTHR47053">
    <property type="entry name" value="MUREIN DD-ENDOPEPTIDASE MEPH-RELATED"/>
    <property type="match status" value="1"/>
</dbReference>
<reference evidence="9 10" key="1">
    <citation type="submission" date="2024-08" db="EMBL/GenBank/DDBJ databases">
        <title>Clostridium lapicellarii sp. nov., and Clostridium renhuaiense sp. nov., two species isolated from the mud in a fermentation cellar used for producing sauce-flavour Chinese liquors.</title>
        <authorList>
            <person name="Yang F."/>
            <person name="Wang H."/>
            <person name="Chen L.Q."/>
            <person name="Zhou N."/>
            <person name="Lu J.J."/>
            <person name="Pu X.X."/>
            <person name="Wan B."/>
            <person name="Wang L."/>
            <person name="Liu S.J."/>
        </authorList>
    </citation>
    <scope>NUCLEOTIDE SEQUENCE [LARGE SCALE GENOMIC DNA]</scope>
    <source>
        <strain evidence="9 10">MT-113</strain>
    </source>
</reference>
<sequence>MNRKTLSVAMALTLALSTGANVFAAPSNSDSLTEVKQQKQDLEIKVEKLNNDIGQVMQQIDDNKKDIDNVTDNIKATQSNIESTEKNLENQQQLFNKRVKAMYINGSNSYLGVVLNANNLNDFLSRLDNVKKVMGFDKNVISGLTTKKEQLSAQKQNLDQENEKLSVLKSDNEEKLSKLNSDKDSENTLIKSLDAKEKELAVADTETSKMIASAANNVQEIRKAAPRITGSISRGGSETATSNAVVAYASNFLNVPYVWGGTSPSGFDCSGLVQYVYAHFGIDLPRTSQAQQNVGVAVSRSELQPGDLVFFGSPAYHVGIYVGNGSFINAPKTGDVVKIASLDNRSDFTGGRRVM</sequence>
<keyword evidence="3 7" id="KW-0732">Signal</keyword>
<keyword evidence="6" id="KW-0175">Coiled coil</keyword>
<comment type="similarity">
    <text evidence="1">Belongs to the peptidase C40 family.</text>
</comment>
<feature type="signal peptide" evidence="7">
    <location>
        <begin position="1"/>
        <end position="24"/>
    </location>
</feature>
<dbReference type="InterPro" id="IPR038765">
    <property type="entry name" value="Papain-like_cys_pep_sf"/>
</dbReference>
<evidence type="ECO:0000256" key="1">
    <source>
        <dbReference type="ARBA" id="ARBA00007074"/>
    </source>
</evidence>
<feature type="chain" id="PRO_5046947867" evidence="7">
    <location>
        <begin position="25"/>
        <end position="355"/>
    </location>
</feature>
<dbReference type="Proteomes" id="UP001565220">
    <property type="component" value="Unassembled WGS sequence"/>
</dbReference>
<name>A0ABV4DWV6_9CLOT</name>
<keyword evidence="2" id="KW-0645">Protease</keyword>
<dbReference type="EMBL" id="JBGFFE010000002">
    <property type="protein sequence ID" value="MEY8762721.1"/>
    <property type="molecule type" value="Genomic_DNA"/>
</dbReference>
<evidence type="ECO:0000256" key="7">
    <source>
        <dbReference type="SAM" id="SignalP"/>
    </source>
</evidence>
<dbReference type="SUPFAM" id="SSF54001">
    <property type="entry name" value="Cysteine proteinases"/>
    <property type="match status" value="1"/>
</dbReference>
<dbReference type="PANTHER" id="PTHR47053:SF1">
    <property type="entry name" value="MUREIN DD-ENDOPEPTIDASE MEPH-RELATED"/>
    <property type="match status" value="1"/>
</dbReference>
<dbReference type="PROSITE" id="PS51935">
    <property type="entry name" value="NLPC_P60"/>
    <property type="match status" value="1"/>
</dbReference>
<evidence type="ECO:0000256" key="2">
    <source>
        <dbReference type="ARBA" id="ARBA00022670"/>
    </source>
</evidence>
<organism evidence="9 10">
    <name type="scientific">Clostridium lapidicellarium</name>
    <dbReference type="NCBI Taxonomy" id="3240931"/>
    <lineage>
        <taxon>Bacteria</taxon>
        <taxon>Bacillati</taxon>
        <taxon>Bacillota</taxon>
        <taxon>Clostridia</taxon>
        <taxon>Eubacteriales</taxon>
        <taxon>Clostridiaceae</taxon>
        <taxon>Clostridium</taxon>
    </lineage>
</organism>
<evidence type="ECO:0000259" key="8">
    <source>
        <dbReference type="PROSITE" id="PS51935"/>
    </source>
</evidence>
<dbReference type="Pfam" id="PF24568">
    <property type="entry name" value="CC_PcsB"/>
    <property type="match status" value="1"/>
</dbReference>